<dbReference type="FunCoup" id="G5ASL0">
    <property type="interactions" value="235"/>
</dbReference>
<comment type="similarity">
    <text evidence="6">Belongs to the menorin family.</text>
</comment>
<proteinExistence type="inferred from homology"/>
<reference evidence="9 10" key="1">
    <citation type="journal article" date="2011" name="Nature">
        <title>Genome sequencing reveals insights into physiology and longevity of the naked mole rat.</title>
        <authorList>
            <person name="Kim E.B."/>
            <person name="Fang X."/>
            <person name="Fushan A.A."/>
            <person name="Huang Z."/>
            <person name="Lobanov A.V."/>
            <person name="Han L."/>
            <person name="Marino S.M."/>
            <person name="Sun X."/>
            <person name="Turanov A.A."/>
            <person name="Yang P."/>
            <person name="Yim S.H."/>
            <person name="Zhao X."/>
            <person name="Kasaikina M.V."/>
            <person name="Stoletzki N."/>
            <person name="Peng C."/>
            <person name="Polak P."/>
            <person name="Xiong Z."/>
            <person name="Kiezun A."/>
            <person name="Zhu Y."/>
            <person name="Chen Y."/>
            <person name="Kryukov G.V."/>
            <person name="Zhang Q."/>
            <person name="Peshkin L."/>
            <person name="Yang L."/>
            <person name="Bronson R.T."/>
            <person name="Buffenstein R."/>
            <person name="Wang B."/>
            <person name="Han C."/>
            <person name="Li Q."/>
            <person name="Chen L."/>
            <person name="Zhao W."/>
            <person name="Sunyaev S.R."/>
            <person name="Park T.J."/>
            <person name="Zhang G."/>
            <person name="Wang J."/>
            <person name="Gladyshev V.N."/>
        </authorList>
    </citation>
    <scope>NUCLEOTIDE SEQUENCE [LARGE SCALE GENOMIC DNA]</scope>
</reference>
<evidence type="ECO:0000256" key="4">
    <source>
        <dbReference type="ARBA" id="ARBA00023136"/>
    </source>
</evidence>
<dbReference type="InParanoid" id="G5ASL0"/>
<evidence type="ECO:0000313" key="9">
    <source>
        <dbReference type="EMBL" id="EHB00021.1"/>
    </source>
</evidence>
<dbReference type="AlphaFoldDB" id="G5ASL0"/>
<gene>
    <name evidence="9" type="ORF">GW7_13916</name>
</gene>
<evidence type="ECO:0000256" key="6">
    <source>
        <dbReference type="ARBA" id="ARBA00044953"/>
    </source>
</evidence>
<feature type="domain" description="Menorin-like" evidence="8">
    <location>
        <begin position="327"/>
        <end position="474"/>
    </location>
</feature>
<dbReference type="InterPro" id="IPR019356">
    <property type="entry name" value="Menorin_dom"/>
</dbReference>
<protein>
    <recommendedName>
        <fullName evidence="5">Protein FAM151A</fullName>
    </recommendedName>
</protein>
<organism evidence="9 10">
    <name type="scientific">Heterocephalus glaber</name>
    <name type="common">Naked mole rat</name>
    <dbReference type="NCBI Taxonomy" id="10181"/>
    <lineage>
        <taxon>Eukaryota</taxon>
        <taxon>Metazoa</taxon>
        <taxon>Chordata</taxon>
        <taxon>Craniata</taxon>
        <taxon>Vertebrata</taxon>
        <taxon>Euteleostomi</taxon>
        <taxon>Mammalia</taxon>
        <taxon>Eutheria</taxon>
        <taxon>Euarchontoglires</taxon>
        <taxon>Glires</taxon>
        <taxon>Rodentia</taxon>
        <taxon>Hystricomorpha</taxon>
        <taxon>Bathyergidae</taxon>
        <taxon>Heterocephalus</taxon>
    </lineage>
</organism>
<dbReference type="PANTHER" id="PTHR21184">
    <property type="entry name" value="MENORIN (DENDRITIC BRANCHING PROTEIN)"/>
    <property type="match status" value="1"/>
</dbReference>
<dbReference type="PANTHER" id="PTHR21184:SF4">
    <property type="entry name" value="PROTEIN FAM151A"/>
    <property type="match status" value="1"/>
</dbReference>
<dbReference type="GO" id="GO:0016020">
    <property type="term" value="C:membrane"/>
    <property type="evidence" value="ECO:0007669"/>
    <property type="project" value="UniProtKB-SubCell"/>
</dbReference>
<evidence type="ECO:0000256" key="1">
    <source>
        <dbReference type="ARBA" id="ARBA00004167"/>
    </source>
</evidence>
<dbReference type="STRING" id="10181.G5ASL0"/>
<dbReference type="GO" id="GO:0005615">
    <property type="term" value="C:extracellular space"/>
    <property type="evidence" value="ECO:0007669"/>
    <property type="project" value="TreeGrafter"/>
</dbReference>
<sequence length="488" mass="53066">MGCRECCSGRAFKWALAGGVITALAVAVSMVIALTLNQGPQSALAVAVSMVIALTLNQGPQSGCEVDAVCRPEADMLDYLVSLGQVSSPDGLLVSWTHGANSRDKMEEGLSSNSMVLEADVNTEGLNTANETGVPIMAHPPAIYSDNTLQHWLETVLSRSQKGIKLDFKSLKAVGPSLGLLQQLTDAGRVRRPVWINADILPGPNSPISIPVNATQFLALVQEKYPRTTRSVGWTTLYLAPLHTRPYTKAMLEEMHVLVGAVPQKVTFPMRAVMVWGAWPHFSWLLDQSESYFIRVLWGPTVNATRKQMYYTGGSLKPLLQPQGADGLSLEWLVPEVHSNGTAAVLTLPDKDGMILLDVHLQRVAARDPVPVVRVLEGHSLTLESSLLQLAMRPGRWGVHMNIAEPEALRPTLTTLARLSSLGHLPRPVWVGATVSHGSFVVPGHVDGRELITAVADIFPHVTVAPGWPEEVLDGGYRRGRKERARRF</sequence>
<feature type="domain" description="Menorin-like" evidence="8">
    <location>
        <begin position="90"/>
        <end position="296"/>
    </location>
</feature>
<evidence type="ECO:0000256" key="3">
    <source>
        <dbReference type="ARBA" id="ARBA00022989"/>
    </source>
</evidence>
<accession>G5ASL0</accession>
<keyword evidence="3 7" id="KW-1133">Transmembrane helix</keyword>
<evidence type="ECO:0000256" key="2">
    <source>
        <dbReference type="ARBA" id="ARBA00022692"/>
    </source>
</evidence>
<evidence type="ECO:0000256" key="7">
    <source>
        <dbReference type="SAM" id="Phobius"/>
    </source>
</evidence>
<dbReference type="EMBL" id="JH166742">
    <property type="protein sequence ID" value="EHB00021.1"/>
    <property type="molecule type" value="Genomic_DNA"/>
</dbReference>
<dbReference type="Pfam" id="PF10223">
    <property type="entry name" value="Menorin_N"/>
    <property type="match status" value="2"/>
</dbReference>
<dbReference type="Proteomes" id="UP000006813">
    <property type="component" value="Unassembled WGS sequence"/>
</dbReference>
<keyword evidence="2 7" id="KW-0812">Transmembrane</keyword>
<comment type="subcellular location">
    <subcellularLocation>
        <location evidence="1">Membrane</location>
        <topology evidence="1">Single-pass membrane protein</topology>
    </subcellularLocation>
</comment>
<name>G5ASL0_HETGA</name>
<evidence type="ECO:0000256" key="5">
    <source>
        <dbReference type="ARBA" id="ARBA00044104"/>
    </source>
</evidence>
<keyword evidence="4 7" id="KW-0472">Membrane</keyword>
<evidence type="ECO:0000313" key="10">
    <source>
        <dbReference type="Proteomes" id="UP000006813"/>
    </source>
</evidence>
<feature type="transmembrane region" description="Helical" evidence="7">
    <location>
        <begin position="12"/>
        <end position="36"/>
    </location>
</feature>
<evidence type="ECO:0000259" key="8">
    <source>
        <dbReference type="Pfam" id="PF10223"/>
    </source>
</evidence>